<dbReference type="InterPro" id="IPR013783">
    <property type="entry name" value="Ig-like_fold"/>
</dbReference>
<dbReference type="EMBL" id="UGTH01000001">
    <property type="protein sequence ID" value="SUB75619.1"/>
    <property type="molecule type" value="Genomic_DNA"/>
</dbReference>
<keyword evidence="2" id="KW-0472">Membrane</keyword>
<evidence type="ECO:0000313" key="4">
    <source>
        <dbReference type="EMBL" id="SUB75619.1"/>
    </source>
</evidence>
<dbReference type="EMBL" id="UGTH01000002">
    <property type="protein sequence ID" value="SUB94779.1"/>
    <property type="molecule type" value="Genomic_DNA"/>
</dbReference>
<dbReference type="InterPro" id="IPR048052">
    <property type="entry name" value="FM1-like"/>
</dbReference>
<accession>A0A379EEG9</accession>
<protein>
    <submittedName>
        <fullName evidence="5">T6 antigen</fullName>
    </submittedName>
</protein>
<dbReference type="NCBIfam" id="TIGR04226">
    <property type="entry name" value="RrgB_K2N_iso_D2"/>
    <property type="match status" value="1"/>
</dbReference>
<organism evidence="5 6">
    <name type="scientific">Peptoniphilus indolicus</name>
    <dbReference type="NCBI Taxonomy" id="33030"/>
    <lineage>
        <taxon>Bacteria</taxon>
        <taxon>Bacillati</taxon>
        <taxon>Bacillota</taxon>
        <taxon>Tissierellia</taxon>
        <taxon>Tissierellales</taxon>
        <taxon>Peptoniphilaceae</taxon>
        <taxon>Peptoniphilus</taxon>
    </lineage>
</organism>
<keyword evidence="2" id="KW-0812">Transmembrane</keyword>
<evidence type="ECO:0000259" key="3">
    <source>
        <dbReference type="Pfam" id="PF17802"/>
    </source>
</evidence>
<name>A0A379EEG9_9FIRM</name>
<dbReference type="Gene3D" id="2.60.40.10">
    <property type="entry name" value="Immunoglobulins"/>
    <property type="match status" value="1"/>
</dbReference>
<proteinExistence type="predicted"/>
<gene>
    <name evidence="5" type="primary">tee6_3</name>
    <name evidence="4" type="synonym">tee6_2</name>
    <name evidence="4" type="ORF">NCTC11088_01417</name>
    <name evidence="5" type="ORF">NCTC11088_02217</name>
</gene>
<dbReference type="Gene3D" id="2.60.40.740">
    <property type="match status" value="1"/>
</dbReference>
<sequence length="505" mass="55843">MTKKIKSLLAIMMALVMILSVGFGSEKAFAYAIANQGKITVNKTIKDKKYAIYKIFDLTYTGEDENKNVSYTIAEDWKDFFENGAGKSYIVNDNTGELNPITVDGKVKYINITEANIKDFAKAAQSQLSKMNKTEVKTAQGETLVFENLELGYYMVSPEGATEPTGEKHGSIVSLTSTLPEVTVNSKGKYPTITKKVDKKSEDYSKPVKFTLESKIPDTTGYDKYEFFVTDTLSKGLELDTDTIKVKIGDKQEQTVGIEKSANYYYEKSAGTDGSTVLKIFFNMKELQEDVNKKLEITYQAKIGKDALVGNTGNPNEVELEYSNDPKNNDSKEKTPKVTVKVYTGKIKLIKHEKDNEGKKLQNAEFVLYKKEGGNKVKYYKLNESSDKKEVIWVDDINHATVVYTDFEGKAEFKGLAAGTFFLKETKAPDGYNLLTTDTEVTLTDDDSSTSTLKMEAESKIANSSGIALPGTGGMGTTLFAVLGGAIILIALYSLAKGKVKKERN</sequence>
<dbReference type="AlphaFoldDB" id="A0A379EEG9"/>
<evidence type="ECO:0000256" key="2">
    <source>
        <dbReference type="SAM" id="Phobius"/>
    </source>
</evidence>
<dbReference type="Proteomes" id="UP000254777">
    <property type="component" value="Unassembled WGS sequence"/>
</dbReference>
<dbReference type="InterPro" id="IPR026466">
    <property type="entry name" value="Fim_isopep_form_D2_dom"/>
</dbReference>
<dbReference type="InterPro" id="IPR041033">
    <property type="entry name" value="SpaA_PFL_dom_1"/>
</dbReference>
<dbReference type="NCBIfam" id="NF033902">
    <property type="entry name" value="iso_D2_wall_anc"/>
    <property type="match status" value="1"/>
</dbReference>
<dbReference type="RefSeq" id="WP_004820768.1">
    <property type="nucleotide sequence ID" value="NZ_UGTH01000001.1"/>
</dbReference>
<evidence type="ECO:0000256" key="1">
    <source>
        <dbReference type="SAM" id="MobiDB-lite"/>
    </source>
</evidence>
<evidence type="ECO:0000313" key="5">
    <source>
        <dbReference type="EMBL" id="SUB94779.1"/>
    </source>
</evidence>
<keyword evidence="2" id="KW-1133">Transmembrane helix</keyword>
<reference evidence="5 6" key="1">
    <citation type="submission" date="2018-06" db="EMBL/GenBank/DDBJ databases">
        <authorList>
            <consortium name="Pathogen Informatics"/>
            <person name="Doyle S."/>
        </authorList>
    </citation>
    <scope>NUCLEOTIDE SEQUENCE [LARGE SCALE GENOMIC DNA]</scope>
    <source>
        <strain evidence="5 6">NCTC11088</strain>
    </source>
</reference>
<dbReference type="SUPFAM" id="SSF49478">
    <property type="entry name" value="Cna protein B-type domain"/>
    <property type="match status" value="1"/>
</dbReference>
<feature type="region of interest" description="Disordered" evidence="1">
    <location>
        <begin position="314"/>
        <end position="335"/>
    </location>
</feature>
<feature type="domain" description="SpaA-like prealbumin fold" evidence="3">
    <location>
        <begin position="345"/>
        <end position="454"/>
    </location>
</feature>
<dbReference type="Pfam" id="PF17802">
    <property type="entry name" value="SpaA"/>
    <property type="match status" value="1"/>
</dbReference>
<feature type="transmembrane region" description="Helical" evidence="2">
    <location>
        <begin position="473"/>
        <end position="496"/>
    </location>
</feature>
<evidence type="ECO:0000313" key="6">
    <source>
        <dbReference type="Proteomes" id="UP000254777"/>
    </source>
</evidence>